<dbReference type="InterPro" id="IPR000182">
    <property type="entry name" value="GNAT_dom"/>
</dbReference>
<dbReference type="AlphaFoldDB" id="A0A645BMF2"/>
<dbReference type="SUPFAM" id="SSF55729">
    <property type="entry name" value="Acyl-CoA N-acyltransferases (Nat)"/>
    <property type="match status" value="1"/>
</dbReference>
<dbReference type="PANTHER" id="PTHR43415">
    <property type="entry name" value="SPERMIDINE N(1)-ACETYLTRANSFERASE"/>
    <property type="match status" value="1"/>
</dbReference>
<dbReference type="PANTHER" id="PTHR43415:SF3">
    <property type="entry name" value="GNAT-FAMILY ACETYLTRANSFERASE"/>
    <property type="match status" value="1"/>
</dbReference>
<gene>
    <name evidence="2" type="ORF">SDC9_113570</name>
</gene>
<dbReference type="InterPro" id="IPR016181">
    <property type="entry name" value="Acyl_CoA_acyltransferase"/>
</dbReference>
<evidence type="ECO:0000313" key="2">
    <source>
        <dbReference type="EMBL" id="MPM66660.1"/>
    </source>
</evidence>
<evidence type="ECO:0000259" key="1">
    <source>
        <dbReference type="PROSITE" id="PS51186"/>
    </source>
</evidence>
<dbReference type="EMBL" id="VSSQ01021221">
    <property type="protein sequence ID" value="MPM66660.1"/>
    <property type="molecule type" value="Genomic_DNA"/>
</dbReference>
<organism evidence="2">
    <name type="scientific">bioreactor metagenome</name>
    <dbReference type="NCBI Taxonomy" id="1076179"/>
    <lineage>
        <taxon>unclassified sequences</taxon>
        <taxon>metagenomes</taxon>
        <taxon>ecological metagenomes</taxon>
    </lineage>
</organism>
<feature type="domain" description="N-acetyltransferase" evidence="1">
    <location>
        <begin position="3"/>
        <end position="156"/>
    </location>
</feature>
<comment type="caution">
    <text evidence="2">The sequence shown here is derived from an EMBL/GenBank/DDBJ whole genome shotgun (WGS) entry which is preliminary data.</text>
</comment>
<name>A0A645BMF2_9ZZZZ</name>
<dbReference type="Gene3D" id="3.40.630.30">
    <property type="match status" value="1"/>
</dbReference>
<dbReference type="PROSITE" id="PS51186">
    <property type="entry name" value="GNAT"/>
    <property type="match status" value="1"/>
</dbReference>
<protein>
    <recommendedName>
        <fullName evidence="1">N-acetyltransferase domain-containing protein</fullName>
    </recommendedName>
</protein>
<reference evidence="2" key="1">
    <citation type="submission" date="2019-08" db="EMBL/GenBank/DDBJ databases">
        <authorList>
            <person name="Kucharzyk K."/>
            <person name="Murdoch R.W."/>
            <person name="Higgins S."/>
            <person name="Loffler F."/>
        </authorList>
    </citation>
    <scope>NUCLEOTIDE SEQUENCE</scope>
</reference>
<proteinExistence type="predicted"/>
<dbReference type="GO" id="GO:0016747">
    <property type="term" value="F:acyltransferase activity, transferring groups other than amino-acyl groups"/>
    <property type="evidence" value="ECO:0007669"/>
    <property type="project" value="InterPro"/>
</dbReference>
<sequence length="156" mass="18151">MELTAQKLSEEQAKEISEWKYSGEYSIYNLPSWDEMVEENYSMTDAVRRARYIGYVDKDGQLVGFVNLLDEGDSVFFGIGINPNCCNKGMGKIITKMALEESEKRFPNKPVVLEVRTWNKRAVNCYKSQGFEIVETKQQETYIGFGEFYVMRYELK</sequence>
<accession>A0A645BMF2</accession>
<dbReference type="Pfam" id="PF00583">
    <property type="entry name" value="Acetyltransf_1"/>
    <property type="match status" value="1"/>
</dbReference>